<dbReference type="Gene3D" id="3.90.120.10">
    <property type="entry name" value="DNA Methylase, subunit A, domain 2"/>
    <property type="match status" value="1"/>
</dbReference>
<dbReference type="GO" id="GO:0005634">
    <property type="term" value="C:nucleus"/>
    <property type="evidence" value="ECO:0007669"/>
    <property type="project" value="UniProtKB-SubCell"/>
</dbReference>
<evidence type="ECO:0000256" key="4">
    <source>
        <dbReference type="ARBA" id="ARBA00022691"/>
    </source>
</evidence>
<dbReference type="Gene3D" id="2.30.30.490">
    <property type="match status" value="1"/>
</dbReference>
<reference evidence="11" key="1">
    <citation type="submission" date="2021-01" db="EMBL/GenBank/DDBJ databases">
        <authorList>
            <person name="Kaushik A."/>
        </authorList>
    </citation>
    <scope>NUCLEOTIDE SEQUENCE</scope>
    <source>
        <strain evidence="11">AG4-RS23</strain>
    </source>
</reference>
<feature type="domain" description="RFTS" evidence="10">
    <location>
        <begin position="37"/>
        <end position="193"/>
    </location>
</feature>
<dbReference type="GO" id="GO:0003677">
    <property type="term" value="F:DNA binding"/>
    <property type="evidence" value="ECO:0007669"/>
    <property type="project" value="TreeGrafter"/>
</dbReference>
<feature type="coiled-coil region" evidence="9">
    <location>
        <begin position="229"/>
        <end position="256"/>
    </location>
</feature>
<dbReference type="GO" id="GO:0003886">
    <property type="term" value="F:DNA (cytosine-5-)-methyltransferase activity"/>
    <property type="evidence" value="ECO:0007669"/>
    <property type="project" value="UniProtKB-EC"/>
</dbReference>
<dbReference type="EC" id="2.1.1.37" evidence="8"/>
<keyword evidence="3 6" id="KW-0808">Transferase</keyword>
<keyword evidence="4 6" id="KW-0949">S-adenosyl-L-methionine</keyword>
<dbReference type="GO" id="GO:0044027">
    <property type="term" value="P:negative regulation of gene expression via chromosomal CpG island methylation"/>
    <property type="evidence" value="ECO:0007669"/>
    <property type="project" value="TreeGrafter"/>
</dbReference>
<feature type="active site" evidence="6">
    <location>
        <position position="839"/>
    </location>
</feature>
<dbReference type="Proteomes" id="UP000663861">
    <property type="component" value="Unassembled WGS sequence"/>
</dbReference>
<comment type="caution">
    <text evidence="11">The sequence shown here is derived from an EMBL/GenBank/DDBJ whole genome shotgun (WGS) entry which is preliminary data.</text>
</comment>
<dbReference type="InterPro" id="IPR050390">
    <property type="entry name" value="C5-Methyltransferase"/>
</dbReference>
<dbReference type="PROSITE" id="PS00094">
    <property type="entry name" value="C5_MTASE_1"/>
    <property type="match status" value="1"/>
</dbReference>
<keyword evidence="9" id="KW-0175">Coiled coil</keyword>
<dbReference type="PANTHER" id="PTHR10629:SF52">
    <property type="entry name" value="DNA (CYTOSINE-5)-METHYLTRANSFERASE 1"/>
    <property type="match status" value="1"/>
</dbReference>
<sequence>MDADNWYSKVDWDEYLPEAQVIQSLDDIDLQAEHTDDDRRIFRLEDFIVYNAKTKERIVFDIANVEDLCIVGSATPIFPDLNDDDGRRSEYDGDSEDDAITRARAPADEDSAFGTAIELSVIQKADYTYLDVSAAGCDGIYVLTSYAWYLLQRPAKIYAPFYDRPFREFRLVLTILRRAYEDPEERLSEFLPKFRRLAARIDRKYTKALEWGYPELHQMDLQQSSSTIAHNIQDFIQNLADELESAEDAMQRALVQTVHNHLTHSRIVDKVLAGNLATIRRRNGEPDPTLPSSSPVRSIVATTPAGKEIIEIHDSSDDEMEVDGQLRRSKVGRQTCVTPVVERAARKVFGHPLNLIGERLPDVSWQESRATGVAVTEDTRIKRGRCVLVPAGIDLQEPHEDWAFHQKKTTSVNKAANDYWFAQVIGSTGDGRLHVRWFDHSSKTSLLSGLERPMELFLSQRCGTIERSHVRRIIEVRWLGPDHNAPDHEQGYYVRFIRTLDNSYTWASASDIELDRSAKCNVCESAEGKRTKFDNASNTVTLQGLDVHRGDFLITQPIATSPWLPDVSIPAHGRNAYPGQIFQVVVAARSDGHGRDCLVGLVMQPFERVRELQRHNLVPAEHDTCPGRPTEDERRLCLMDPWTSLLEWEELKAHPVRKCYVRHPDMFSSPQDMNTWLSKSSLHFVVDLQAVATTDDPPRNQRGPLDPVLSSVQPLPLNVFREVAKPCRKCQEELGGTRVTRMRMLDLFSGAGGLTQGLVLSGVCEPTYAIDRDGAALETYRQNFPSSSAIHQDVNVALSETLVAALAGHDRASTPSDIDDPEPLPSRYDVDIIAAGPPCQSFSGANRFKNDNDPRSTMIIAVMAAIDHYRPKYFVIENVPNALTSKILGPAKRAGSADSTETDYSDENYIEQGLLRFVIRAALDLGYSIRMGVLQSAEYGAPQHRRRAFILGARHGHTLPEFPLPTYCVRKPETGLRLPSSRFIDPTHIKDGKVPIVGNAVHRQVTMWDAIGDLAPFEWHVHYSLRALVIKLVPICRVDPHLVIPETEASRVEDRRRRNKPEGRVPTYVAVKDIRQPVGIGADGPVSYRGDSPYTTYQLEARGNETVVSEHYTSSFKSNLFVERVVNIPLSANADHRSLPAALKKGDFLSNVFGSGGTSRYYQGAFGRYDKKSPFATILTTLRPAKKNGFCIHPEQKRMLTMREIARAQGFPDYFRFHGTVEQIGNAVVVQVARAIGLEIKKTMLEDGTP</sequence>
<evidence type="ECO:0000256" key="1">
    <source>
        <dbReference type="ARBA" id="ARBA00004123"/>
    </source>
</evidence>
<evidence type="ECO:0000256" key="8">
    <source>
        <dbReference type="RuleBase" id="RU000417"/>
    </source>
</evidence>
<organism evidence="11 12">
    <name type="scientific">Rhizoctonia solani</name>
    <dbReference type="NCBI Taxonomy" id="456999"/>
    <lineage>
        <taxon>Eukaryota</taxon>
        <taxon>Fungi</taxon>
        <taxon>Dikarya</taxon>
        <taxon>Basidiomycota</taxon>
        <taxon>Agaricomycotina</taxon>
        <taxon>Agaricomycetes</taxon>
        <taxon>Cantharellales</taxon>
        <taxon>Ceratobasidiaceae</taxon>
        <taxon>Rhizoctonia</taxon>
    </lineage>
</organism>
<name>A0A8H3HJA7_9AGAM</name>
<dbReference type="PANTHER" id="PTHR10629">
    <property type="entry name" value="CYTOSINE-SPECIFIC METHYLTRANSFERASE"/>
    <property type="match status" value="1"/>
</dbReference>
<comment type="subcellular location">
    <subcellularLocation>
        <location evidence="1">Nucleus</location>
    </subcellularLocation>
</comment>
<dbReference type="InterPro" id="IPR022702">
    <property type="entry name" value="Cytosine_MeTrfase1_RFD"/>
</dbReference>
<dbReference type="InterPro" id="IPR018117">
    <property type="entry name" value="C5_DNA_meth_AS"/>
</dbReference>
<dbReference type="Gene3D" id="3.40.50.150">
    <property type="entry name" value="Vaccinia Virus protein VP39"/>
    <property type="match status" value="1"/>
</dbReference>
<dbReference type="SUPFAM" id="SSF53335">
    <property type="entry name" value="S-adenosyl-L-methionine-dependent methyltransferases"/>
    <property type="match status" value="1"/>
</dbReference>
<dbReference type="EMBL" id="CAJMWY010004083">
    <property type="protein sequence ID" value="CAE6518087.1"/>
    <property type="molecule type" value="Genomic_DNA"/>
</dbReference>
<dbReference type="PROSITE" id="PS51679">
    <property type="entry name" value="SAM_MT_C5"/>
    <property type="match status" value="1"/>
</dbReference>
<dbReference type="NCBIfam" id="TIGR00675">
    <property type="entry name" value="dcm"/>
    <property type="match status" value="1"/>
</dbReference>
<evidence type="ECO:0000256" key="9">
    <source>
        <dbReference type="SAM" id="Coils"/>
    </source>
</evidence>
<gene>
    <name evidence="11" type="ORF">RDB_LOCUS150868</name>
</gene>
<evidence type="ECO:0000256" key="5">
    <source>
        <dbReference type="ARBA" id="ARBA00023242"/>
    </source>
</evidence>
<proteinExistence type="inferred from homology"/>
<keyword evidence="5" id="KW-0539">Nucleus</keyword>
<evidence type="ECO:0000259" key="10">
    <source>
        <dbReference type="Pfam" id="PF12047"/>
    </source>
</evidence>
<dbReference type="Pfam" id="PF00145">
    <property type="entry name" value="DNA_methylase"/>
    <property type="match status" value="3"/>
</dbReference>
<evidence type="ECO:0000313" key="11">
    <source>
        <dbReference type="EMBL" id="CAE6518087.1"/>
    </source>
</evidence>
<comment type="similarity">
    <text evidence="6 7">Belongs to the class I-like SAM-binding methyltransferase superfamily. C5-methyltransferase family.</text>
</comment>
<evidence type="ECO:0000256" key="7">
    <source>
        <dbReference type="RuleBase" id="RU000416"/>
    </source>
</evidence>
<accession>A0A8H3HJA7</accession>
<protein>
    <recommendedName>
        <fullName evidence="8">Cytosine-specific methyltransferase</fullName>
        <ecNumber evidence="8">2.1.1.37</ecNumber>
    </recommendedName>
</protein>
<evidence type="ECO:0000256" key="2">
    <source>
        <dbReference type="ARBA" id="ARBA00022603"/>
    </source>
</evidence>
<evidence type="ECO:0000256" key="6">
    <source>
        <dbReference type="PROSITE-ProRule" id="PRU01016"/>
    </source>
</evidence>
<keyword evidence="2 6" id="KW-0489">Methyltransferase</keyword>
<evidence type="ECO:0000313" key="12">
    <source>
        <dbReference type="Proteomes" id="UP000663861"/>
    </source>
</evidence>
<evidence type="ECO:0000256" key="3">
    <source>
        <dbReference type="ARBA" id="ARBA00022679"/>
    </source>
</evidence>
<dbReference type="InterPro" id="IPR043151">
    <property type="entry name" value="BAH_sf"/>
</dbReference>
<dbReference type="InterPro" id="IPR029063">
    <property type="entry name" value="SAM-dependent_MTases_sf"/>
</dbReference>
<dbReference type="AlphaFoldDB" id="A0A8H3HJA7"/>
<dbReference type="InterPro" id="IPR001525">
    <property type="entry name" value="C5_MeTfrase"/>
</dbReference>
<dbReference type="PRINTS" id="PR00105">
    <property type="entry name" value="C5METTRFRASE"/>
</dbReference>
<dbReference type="Pfam" id="PF12047">
    <property type="entry name" value="DNMT1-RFD"/>
    <property type="match status" value="1"/>
</dbReference>
<dbReference type="GO" id="GO:0032259">
    <property type="term" value="P:methylation"/>
    <property type="evidence" value="ECO:0007669"/>
    <property type="project" value="UniProtKB-KW"/>
</dbReference>
<comment type="catalytic activity">
    <reaction evidence="8">
        <text>a 2'-deoxycytidine in DNA + S-adenosyl-L-methionine = a 5-methyl-2'-deoxycytidine in DNA + S-adenosyl-L-homocysteine + H(+)</text>
        <dbReference type="Rhea" id="RHEA:13681"/>
        <dbReference type="Rhea" id="RHEA-COMP:11369"/>
        <dbReference type="Rhea" id="RHEA-COMP:11370"/>
        <dbReference type="ChEBI" id="CHEBI:15378"/>
        <dbReference type="ChEBI" id="CHEBI:57856"/>
        <dbReference type="ChEBI" id="CHEBI:59789"/>
        <dbReference type="ChEBI" id="CHEBI:85452"/>
        <dbReference type="ChEBI" id="CHEBI:85454"/>
        <dbReference type="EC" id="2.1.1.37"/>
    </reaction>
</comment>